<evidence type="ECO:0008006" key="3">
    <source>
        <dbReference type="Google" id="ProtNLM"/>
    </source>
</evidence>
<proteinExistence type="predicted"/>
<dbReference type="KEGG" id="ppac:PAP_03125"/>
<name>A0A075LQP6_9EURY</name>
<evidence type="ECO:0000313" key="1">
    <source>
        <dbReference type="EMBL" id="AIF69045.1"/>
    </source>
</evidence>
<dbReference type="AlphaFoldDB" id="A0A075LQP6"/>
<evidence type="ECO:0000313" key="2">
    <source>
        <dbReference type="Proteomes" id="UP000027981"/>
    </source>
</evidence>
<accession>A0A075LQP6</accession>
<dbReference type="OrthoDB" id="85763at2157"/>
<keyword evidence="2" id="KW-1185">Reference proteome</keyword>
<dbReference type="Proteomes" id="UP000027981">
    <property type="component" value="Chromosome"/>
</dbReference>
<organism evidence="1 2">
    <name type="scientific">Palaeococcus pacificus DY20341</name>
    <dbReference type="NCBI Taxonomy" id="1343739"/>
    <lineage>
        <taxon>Archaea</taxon>
        <taxon>Methanobacteriati</taxon>
        <taxon>Methanobacteriota</taxon>
        <taxon>Thermococci</taxon>
        <taxon>Thermococcales</taxon>
        <taxon>Thermococcaceae</taxon>
        <taxon>Palaeococcus</taxon>
    </lineage>
</organism>
<gene>
    <name evidence="1" type="ORF">PAP_03125</name>
</gene>
<protein>
    <recommendedName>
        <fullName evidence="3">DUF3783 domain-containing protein</fullName>
    </recommendedName>
</protein>
<reference evidence="1 2" key="2">
    <citation type="journal article" date="2015" name="Genome Announc.">
        <title>Complete Genome Sequence of Hyperthermophilic Piezophilic Archaeon Palaeococcus pacificus DY20341T, Isolated from Deep-Sea Hydrothermal Sediments.</title>
        <authorList>
            <person name="Zeng X."/>
            <person name="Jebbar M."/>
            <person name="Shao Z."/>
        </authorList>
    </citation>
    <scope>NUCLEOTIDE SEQUENCE [LARGE SCALE GENOMIC DNA]</scope>
    <source>
        <strain evidence="1 2">DY20341</strain>
    </source>
</reference>
<dbReference type="GeneID" id="24841752"/>
<dbReference type="eggNOG" id="arCOG05759">
    <property type="taxonomic scope" value="Archaea"/>
</dbReference>
<dbReference type="Pfam" id="PF12646">
    <property type="entry name" value="DUF3783"/>
    <property type="match status" value="1"/>
</dbReference>
<dbReference type="RefSeq" id="WP_048164642.1">
    <property type="nucleotide sequence ID" value="NZ_CP006019.1"/>
</dbReference>
<sequence length="131" mass="15544">MILLIGFDKGEVKALRDTLNEYRIYEIPEYCRDWVLQEIVEKAEKLEGSGNWHVRKFFLMHGLKDTQVREALEKVKALKMGRIIFATTTPTSLTWTLEDLMRELIKEDEHFRELEKRKASRVYLDLNIGKD</sequence>
<dbReference type="PIRSF" id="PIRSF014543">
    <property type="entry name" value="UCP014543"/>
    <property type="match status" value="1"/>
</dbReference>
<dbReference type="HOGENOM" id="CLU_151178_1_0_2"/>
<dbReference type="EMBL" id="CP006019">
    <property type="protein sequence ID" value="AIF69045.1"/>
    <property type="molecule type" value="Genomic_DNA"/>
</dbReference>
<reference evidence="2" key="1">
    <citation type="submission" date="2013-06" db="EMBL/GenBank/DDBJ databases">
        <title>Complete Genome Sequence of Hyperthermophilic Palaeococcus pacificus DY20341T, Isolated from a Deep-Sea Hydrothermal Sediments.</title>
        <authorList>
            <person name="Zeng X."/>
            <person name="Shao Z."/>
        </authorList>
    </citation>
    <scope>NUCLEOTIDE SEQUENCE [LARGE SCALE GENOMIC DNA]</scope>
    <source>
        <strain evidence="2">DY20341</strain>
    </source>
</reference>
<dbReference type="InterPro" id="IPR016621">
    <property type="entry name" value="UCP014543"/>
</dbReference>
<dbReference type="STRING" id="1343739.PAP_03125"/>